<proteinExistence type="predicted"/>
<reference evidence="1" key="1">
    <citation type="submission" date="2022-07" db="EMBL/GenBank/DDBJ databases">
        <title>Phylogenomic reconstructions and comparative analyses of Kickxellomycotina fungi.</title>
        <authorList>
            <person name="Reynolds N.K."/>
            <person name="Stajich J.E."/>
            <person name="Barry K."/>
            <person name="Grigoriev I.V."/>
            <person name="Crous P."/>
            <person name="Smith M.E."/>
        </authorList>
    </citation>
    <scope>NUCLEOTIDE SEQUENCE</scope>
    <source>
        <strain evidence="1">BCRC 34297</strain>
    </source>
</reference>
<evidence type="ECO:0000313" key="2">
    <source>
        <dbReference type="Proteomes" id="UP001140011"/>
    </source>
</evidence>
<protein>
    <submittedName>
        <fullName evidence="1">Uncharacterized protein</fullName>
    </submittedName>
</protein>
<sequence length="555" mass="62914">MFPLQKLPLHIVKLIVDHIVGSSRLVFDGVDENSQAYKKLLRPLQWVCRNFWAIAFPRYNSHIRVNMTSAPIVGQRVMPIYIGYAVQKMIKVVEIELDEWSIHSGKALDRLTLVPFGGCNVPLTHTLTFLFVSRKPDPDVELRPLSAEINIDIFVDRIKEMAPAVSEIRVRPKYFDRPLSITQHFGSLAAQLHGITGRMDYANAGEATVPMELDLWRIINLTHVKISLANGTGSLDQFTRLTQQNAPTLQSIDIEYQDIKVCDLILDSVGRYVTYPHLFKLRMIESLGNNRRRLSIPNNVVLFPSLQRLFTRIIYPFDDDALFKGNAATLKSLDILLDGPTVSMLCKCKVFTANSHPKLRQVNLVYFDSILPNSVPTVVEYMQFALNIAPKAPVRNFGGFFGSAGLVPALSLLSNNPYIQVLSLPNVPLTFWDVIALVKSLPLLTDLYAYPMSFGPLPSGVAKSKLPNYVRSNYAPMGERFRCWYLKLHIYTDLPLAVRCVLLLALACPNFDYAAIRPSNRVEFMELMKKTMASKEFKPYCPRLRRLLFRGPEHC</sequence>
<organism evidence="1 2">
    <name type="scientific">Coemansia pectinata</name>
    <dbReference type="NCBI Taxonomy" id="1052879"/>
    <lineage>
        <taxon>Eukaryota</taxon>
        <taxon>Fungi</taxon>
        <taxon>Fungi incertae sedis</taxon>
        <taxon>Zoopagomycota</taxon>
        <taxon>Kickxellomycotina</taxon>
        <taxon>Kickxellomycetes</taxon>
        <taxon>Kickxellales</taxon>
        <taxon>Kickxellaceae</taxon>
        <taxon>Coemansia</taxon>
    </lineage>
</organism>
<dbReference type="EMBL" id="JANBUH010000031">
    <property type="protein sequence ID" value="KAJ2756258.1"/>
    <property type="molecule type" value="Genomic_DNA"/>
</dbReference>
<dbReference type="OrthoDB" id="5521008at2759"/>
<name>A0A9W8LBN6_9FUNG</name>
<accession>A0A9W8LBN6</accession>
<comment type="caution">
    <text evidence="1">The sequence shown here is derived from an EMBL/GenBank/DDBJ whole genome shotgun (WGS) entry which is preliminary data.</text>
</comment>
<dbReference type="AlphaFoldDB" id="A0A9W8LBN6"/>
<evidence type="ECO:0000313" key="1">
    <source>
        <dbReference type="EMBL" id="KAJ2756258.1"/>
    </source>
</evidence>
<gene>
    <name evidence="1" type="ORF">GGI19_000976</name>
</gene>
<keyword evidence="2" id="KW-1185">Reference proteome</keyword>
<dbReference type="Proteomes" id="UP001140011">
    <property type="component" value="Unassembled WGS sequence"/>
</dbReference>